<accession>A0A068UPC7</accession>
<evidence type="ECO:0000256" key="2">
    <source>
        <dbReference type="ARBA" id="ARBA00004370"/>
    </source>
</evidence>
<comment type="cofactor">
    <cofactor evidence="1">
        <name>heme</name>
        <dbReference type="ChEBI" id="CHEBI:30413"/>
    </cofactor>
</comment>
<evidence type="ECO:0000313" key="11">
    <source>
        <dbReference type="EMBL" id="CDP10099.1"/>
    </source>
</evidence>
<keyword evidence="6" id="KW-0560">Oxidoreductase</keyword>
<dbReference type="Gene3D" id="1.10.630.10">
    <property type="entry name" value="Cytochrome P450"/>
    <property type="match status" value="1"/>
</dbReference>
<dbReference type="GO" id="GO:0016020">
    <property type="term" value="C:membrane"/>
    <property type="evidence" value="ECO:0007669"/>
    <property type="project" value="UniProtKB-SubCell"/>
</dbReference>
<dbReference type="Pfam" id="PF00067">
    <property type="entry name" value="p450"/>
    <property type="match status" value="1"/>
</dbReference>
<dbReference type="OMA" id="MRPKPYQ"/>
<feature type="transmembrane region" description="Helical" evidence="10">
    <location>
        <begin position="6"/>
        <end position="25"/>
    </location>
</feature>
<dbReference type="SUPFAM" id="SSF48264">
    <property type="entry name" value="Cytochrome P450"/>
    <property type="match status" value="1"/>
</dbReference>
<dbReference type="InterPro" id="IPR001128">
    <property type="entry name" value="Cyt_P450"/>
</dbReference>
<keyword evidence="12" id="KW-1185">Reference proteome</keyword>
<dbReference type="PRINTS" id="PR00385">
    <property type="entry name" value="P450"/>
</dbReference>
<dbReference type="PANTHER" id="PTHR47943">
    <property type="entry name" value="CYTOCHROME P450 93A3-LIKE"/>
    <property type="match status" value="1"/>
</dbReference>
<dbReference type="GO" id="GO:0005506">
    <property type="term" value="F:iron ion binding"/>
    <property type="evidence" value="ECO:0007669"/>
    <property type="project" value="InterPro"/>
</dbReference>
<keyword evidence="10" id="KW-1133">Transmembrane helix</keyword>
<evidence type="ECO:0000256" key="8">
    <source>
        <dbReference type="ARBA" id="ARBA00023033"/>
    </source>
</evidence>
<keyword evidence="10" id="KW-0812">Transmembrane</keyword>
<dbReference type="InterPro" id="IPR036396">
    <property type="entry name" value="Cyt_P450_sf"/>
</dbReference>
<dbReference type="PRINTS" id="PR00463">
    <property type="entry name" value="EP450I"/>
</dbReference>
<reference evidence="12" key="1">
    <citation type="journal article" date="2014" name="Science">
        <title>The coffee genome provides insight into the convergent evolution of caffeine biosynthesis.</title>
        <authorList>
            <person name="Denoeud F."/>
            <person name="Carretero-Paulet L."/>
            <person name="Dereeper A."/>
            <person name="Droc G."/>
            <person name="Guyot R."/>
            <person name="Pietrella M."/>
            <person name="Zheng C."/>
            <person name="Alberti A."/>
            <person name="Anthony F."/>
            <person name="Aprea G."/>
            <person name="Aury J.M."/>
            <person name="Bento P."/>
            <person name="Bernard M."/>
            <person name="Bocs S."/>
            <person name="Campa C."/>
            <person name="Cenci A."/>
            <person name="Combes M.C."/>
            <person name="Crouzillat D."/>
            <person name="Da Silva C."/>
            <person name="Daddiego L."/>
            <person name="De Bellis F."/>
            <person name="Dussert S."/>
            <person name="Garsmeur O."/>
            <person name="Gayraud T."/>
            <person name="Guignon V."/>
            <person name="Jahn K."/>
            <person name="Jamilloux V."/>
            <person name="Joet T."/>
            <person name="Labadie K."/>
            <person name="Lan T."/>
            <person name="Leclercq J."/>
            <person name="Lepelley M."/>
            <person name="Leroy T."/>
            <person name="Li L.T."/>
            <person name="Librado P."/>
            <person name="Lopez L."/>
            <person name="Munoz A."/>
            <person name="Noel B."/>
            <person name="Pallavicini A."/>
            <person name="Perrotta G."/>
            <person name="Poncet V."/>
            <person name="Pot D."/>
            <person name="Priyono X."/>
            <person name="Rigoreau M."/>
            <person name="Rouard M."/>
            <person name="Rozas J."/>
            <person name="Tranchant-Dubreuil C."/>
            <person name="VanBuren R."/>
            <person name="Zhang Q."/>
            <person name="Andrade A.C."/>
            <person name="Argout X."/>
            <person name="Bertrand B."/>
            <person name="de Kochko A."/>
            <person name="Graziosi G."/>
            <person name="Henry R.J."/>
            <person name="Jayarama X."/>
            <person name="Ming R."/>
            <person name="Nagai C."/>
            <person name="Rounsley S."/>
            <person name="Sankoff D."/>
            <person name="Giuliano G."/>
            <person name="Albert V.A."/>
            <person name="Wincker P."/>
            <person name="Lashermes P."/>
        </authorList>
    </citation>
    <scope>NUCLEOTIDE SEQUENCE [LARGE SCALE GENOMIC DNA]</scope>
    <source>
        <strain evidence="12">cv. DH200-94</strain>
    </source>
</reference>
<comment type="similarity">
    <text evidence="3">Belongs to the cytochrome P450 family.</text>
</comment>
<gene>
    <name evidence="11" type="ORF">GSCOC_T00030708001</name>
</gene>
<dbReference type="OrthoDB" id="1103324at2759"/>
<keyword evidence="8" id="KW-0503">Monooxygenase</keyword>
<evidence type="ECO:0000256" key="5">
    <source>
        <dbReference type="ARBA" id="ARBA00022723"/>
    </source>
</evidence>
<evidence type="ECO:0000256" key="3">
    <source>
        <dbReference type="ARBA" id="ARBA00010617"/>
    </source>
</evidence>
<evidence type="ECO:0000256" key="1">
    <source>
        <dbReference type="ARBA" id="ARBA00001971"/>
    </source>
</evidence>
<sequence length="462" mass="52569">MAGIQGYIFLFLIWLIPTVLLRVLFTNRKLSRLPPSPLAFPIIGHLHLLAPIPHQALHRLSNRYGPLLHLFLGSVPCVVASSPEMAKEFLKTHENSFSNRPNSAVVDYITYGSQDFSFAPYGPFWKFMKKLCMTELLGGRTLDLLLPVRRNEITRFMELLSRKSKAGEAVDVGAELIRLANNLVSRMVMSRRCSENENEAADIKTIIHEIAELTGKFNVSDFIWFCKNLDLQGFKKRIRDVAERFDVMIEKIIEEHQETRTKRRHNNDAGQQMKDLLDILLDISEDESSDIRLTRENIKAFILDIFAAATDTSAITLEWALSELINHPHIMQKAVQEIDSNIGKNGLIDESDISKLPYLQAIVKETLRLHPTGPMIVRESSEDCEVAGYHIPAKTRLLVNVWAIGRDPNYWENPLEFRPERFWNVNGEGNGKVDMEEGPGITLPKARPLVCVPKARFNPLPI</sequence>
<dbReference type="InParanoid" id="A0A068UPC7"/>
<dbReference type="GO" id="GO:0016705">
    <property type="term" value="F:oxidoreductase activity, acting on paired donors, with incorporation or reduction of molecular oxygen"/>
    <property type="evidence" value="ECO:0007669"/>
    <property type="project" value="InterPro"/>
</dbReference>
<dbReference type="STRING" id="49390.A0A068UPC7"/>
<evidence type="ECO:0000256" key="9">
    <source>
        <dbReference type="ARBA" id="ARBA00023136"/>
    </source>
</evidence>
<comment type="subcellular location">
    <subcellularLocation>
        <location evidence="2">Membrane</location>
    </subcellularLocation>
</comment>
<dbReference type="GO" id="GO:0020037">
    <property type="term" value="F:heme binding"/>
    <property type="evidence" value="ECO:0007669"/>
    <property type="project" value="InterPro"/>
</dbReference>
<evidence type="ECO:0000313" key="12">
    <source>
        <dbReference type="Proteomes" id="UP000295252"/>
    </source>
</evidence>
<dbReference type="PANTHER" id="PTHR47943:SF8">
    <property type="entry name" value="CYTOCHROME P450"/>
    <property type="match status" value="1"/>
</dbReference>
<organism evidence="11 12">
    <name type="scientific">Coffea canephora</name>
    <name type="common">Robusta coffee</name>
    <dbReference type="NCBI Taxonomy" id="49390"/>
    <lineage>
        <taxon>Eukaryota</taxon>
        <taxon>Viridiplantae</taxon>
        <taxon>Streptophyta</taxon>
        <taxon>Embryophyta</taxon>
        <taxon>Tracheophyta</taxon>
        <taxon>Spermatophyta</taxon>
        <taxon>Magnoliopsida</taxon>
        <taxon>eudicotyledons</taxon>
        <taxon>Gunneridae</taxon>
        <taxon>Pentapetalae</taxon>
        <taxon>asterids</taxon>
        <taxon>lamiids</taxon>
        <taxon>Gentianales</taxon>
        <taxon>Rubiaceae</taxon>
        <taxon>Ixoroideae</taxon>
        <taxon>Gardenieae complex</taxon>
        <taxon>Bertiereae - Coffeeae clade</taxon>
        <taxon>Coffeeae</taxon>
        <taxon>Coffea</taxon>
    </lineage>
</organism>
<evidence type="ECO:0000256" key="6">
    <source>
        <dbReference type="ARBA" id="ARBA00023002"/>
    </source>
</evidence>
<dbReference type="Gramene" id="CDP10099">
    <property type="protein sequence ID" value="CDP10099"/>
    <property type="gene ID" value="GSCOC_T00030708001"/>
</dbReference>
<dbReference type="FunFam" id="1.10.630.10:FF:000019">
    <property type="entry name" value="Cytochrome P450 family protein"/>
    <property type="match status" value="1"/>
</dbReference>
<evidence type="ECO:0000256" key="10">
    <source>
        <dbReference type="SAM" id="Phobius"/>
    </source>
</evidence>
<keyword evidence="9 10" id="KW-0472">Membrane</keyword>
<dbReference type="GO" id="GO:0004497">
    <property type="term" value="F:monooxygenase activity"/>
    <property type="evidence" value="ECO:0007669"/>
    <property type="project" value="UniProtKB-KW"/>
</dbReference>
<dbReference type="Proteomes" id="UP000295252">
    <property type="component" value="Chromosome VIII"/>
</dbReference>
<keyword evidence="7" id="KW-0408">Iron</keyword>
<name>A0A068UPC7_COFCA</name>
<dbReference type="PhylomeDB" id="A0A068UPC7"/>
<keyword evidence="5" id="KW-0479">Metal-binding</keyword>
<dbReference type="EMBL" id="HG739127">
    <property type="protein sequence ID" value="CDP10099.1"/>
    <property type="molecule type" value="Genomic_DNA"/>
</dbReference>
<dbReference type="CDD" id="cd20655">
    <property type="entry name" value="CYP93"/>
    <property type="match status" value="1"/>
</dbReference>
<dbReference type="FunCoup" id="A0A068UPC7">
    <property type="interactions" value="217"/>
</dbReference>
<evidence type="ECO:0000256" key="4">
    <source>
        <dbReference type="ARBA" id="ARBA00022617"/>
    </source>
</evidence>
<evidence type="ECO:0000256" key="7">
    <source>
        <dbReference type="ARBA" id="ARBA00023004"/>
    </source>
</evidence>
<keyword evidence="4" id="KW-0349">Heme</keyword>
<dbReference type="AlphaFoldDB" id="A0A068UPC7"/>
<protein>
    <submittedName>
        <fullName evidence="11">Uncharacterized protein</fullName>
    </submittedName>
</protein>
<proteinExistence type="inferred from homology"/>
<dbReference type="InterPro" id="IPR002401">
    <property type="entry name" value="Cyt_P450_E_grp-I"/>
</dbReference>